<name>K6GIN3_9GAMM</name>
<proteinExistence type="predicted"/>
<organism evidence="1 2">
    <name type="scientific">SAR86 cluster bacterium SAR86E</name>
    <dbReference type="NCBI Taxonomy" id="1208365"/>
    <lineage>
        <taxon>Bacteria</taxon>
        <taxon>Pseudomonadati</taxon>
        <taxon>Pseudomonadota</taxon>
        <taxon>Gammaproteobacteria</taxon>
        <taxon>SAR86 cluster</taxon>
    </lineage>
</organism>
<dbReference type="Gene3D" id="3.40.50.150">
    <property type="entry name" value="Vaccinia Virus protein VP39"/>
    <property type="match status" value="1"/>
</dbReference>
<dbReference type="STRING" id="1208365.B273_0868"/>
<keyword evidence="2" id="KW-1185">Reference proteome</keyword>
<protein>
    <submittedName>
        <fullName evidence="1">Methyltransferase domain protein</fullName>
    </submittedName>
</protein>
<dbReference type="PATRIC" id="fig|1208365.4.peg.445"/>
<dbReference type="EMBL" id="AMWX01000002">
    <property type="protein sequence ID" value="EKO36850.1"/>
    <property type="molecule type" value="Genomic_DNA"/>
</dbReference>
<gene>
    <name evidence="1" type="ORF">B273_0868</name>
</gene>
<accession>K6GIN3</accession>
<evidence type="ECO:0000313" key="2">
    <source>
        <dbReference type="Proteomes" id="UP000010310"/>
    </source>
</evidence>
<dbReference type="SUPFAM" id="SSF53335">
    <property type="entry name" value="S-adenosyl-L-methionine-dependent methyltransferases"/>
    <property type="match status" value="1"/>
</dbReference>
<keyword evidence="1" id="KW-0808">Transferase</keyword>
<keyword evidence="1" id="KW-0489">Methyltransferase</keyword>
<dbReference type="Pfam" id="PF13489">
    <property type="entry name" value="Methyltransf_23"/>
    <property type="match status" value="1"/>
</dbReference>
<dbReference type="GO" id="GO:0032259">
    <property type="term" value="P:methylation"/>
    <property type="evidence" value="ECO:0007669"/>
    <property type="project" value="UniProtKB-KW"/>
</dbReference>
<dbReference type="AlphaFoldDB" id="K6GIN3"/>
<comment type="caution">
    <text evidence="1">The sequence shown here is derived from an EMBL/GenBank/DDBJ whole genome shotgun (WGS) entry which is preliminary data.</text>
</comment>
<dbReference type="Proteomes" id="UP000010310">
    <property type="component" value="Unassembled WGS sequence"/>
</dbReference>
<dbReference type="GO" id="GO:0008168">
    <property type="term" value="F:methyltransferase activity"/>
    <property type="evidence" value="ECO:0007669"/>
    <property type="project" value="UniProtKB-KW"/>
</dbReference>
<evidence type="ECO:0000313" key="1">
    <source>
        <dbReference type="EMBL" id="EKO36850.1"/>
    </source>
</evidence>
<reference evidence="1 2" key="1">
    <citation type="submission" date="2012-09" db="EMBL/GenBank/DDBJ databases">
        <authorList>
            <person name="Dupont C.L."/>
            <person name="Rusch D.B."/>
            <person name="Lombardo M.-J."/>
            <person name="Novotny M."/>
            <person name="Yee-Greenbaum J."/>
            <person name="Laskin R."/>
        </authorList>
    </citation>
    <scope>NUCLEOTIDE SEQUENCE [LARGE SCALE GENOMIC DNA]</scope>
    <source>
        <strain evidence="1">SAR86E</strain>
    </source>
</reference>
<sequence length="211" mass="24890">MLCNICRSKDVESFLTSDHKIYWNCFYCGGKFLDKDFLLGDMNERQRYLEHNNKIDDPDYRSFLSRLAIPFKEKILPNSRGLDFGCGHGPALADMLKKDGFKVSLYDPFFYPDTNVLSLKYDFITCTETAEHFYNPFKEFNTLDKLLKPGGWLGIMTSFLTTDDMFENWYYRRDPTHVTFYAKKTFQVIASQRNWICEVQAKDIVFLQKTK</sequence>
<dbReference type="InterPro" id="IPR029063">
    <property type="entry name" value="SAM-dependent_MTases_sf"/>
</dbReference>